<evidence type="ECO:0000313" key="10">
    <source>
        <dbReference type="EMBL" id="VEB05155.1"/>
    </source>
</evidence>
<sequence>MQYLGKVIGVAVALLMGGGFWGVVLGFLVGHMFDRARSRRLNLFANQQERQSLFFSTTFEVMGHLTKSKGRVTEADIHVANVLMDRMNLHGASRTAAQQAFRDGKADNYPLREKMRQLRSVCFGRFDLIRMFLEIQLQAAFADGELHPNEREVLFVIADELGISRAQFDQFLRMMQGGAQFGGGSQQRSYGQHGGNAGWQQAQRGPTLEDACNVLGVKPTDDAATVKRAYRKLMKRTSSGQAGSERSAAGDDGDGQTEGPGDPEGLGADQRAARLLTFPAPPVRRGVLTFDLSAAIQPPRMANFSVQHLHFQKTGLNAVLQIATGGGFAEPGGADHFINGKTVRFPVAKQSLHQRQRFLFNPLAAAIHAIVLRLQLIEGIDVLLIDDFPLPLLIVELDKALQRLAQPLP</sequence>
<keyword evidence="4 8" id="KW-1133">Transmembrane helix</keyword>
<evidence type="ECO:0000256" key="6">
    <source>
        <dbReference type="ARBA" id="ARBA00023186"/>
    </source>
</evidence>
<evidence type="ECO:0000313" key="11">
    <source>
        <dbReference type="Proteomes" id="UP000282433"/>
    </source>
</evidence>
<protein>
    <submittedName>
        <fullName evidence="10">DnaJ-like protein DjlA</fullName>
    </submittedName>
</protein>
<evidence type="ECO:0000256" key="4">
    <source>
        <dbReference type="ARBA" id="ARBA00022989"/>
    </source>
</evidence>
<organism evidence="10 11">
    <name type="scientific">Klebsiella pneumoniae</name>
    <dbReference type="NCBI Taxonomy" id="573"/>
    <lineage>
        <taxon>Bacteria</taxon>
        <taxon>Pseudomonadati</taxon>
        <taxon>Pseudomonadota</taxon>
        <taxon>Gammaproteobacteria</taxon>
        <taxon>Enterobacterales</taxon>
        <taxon>Enterobacteriaceae</taxon>
        <taxon>Klebsiella/Raoultella group</taxon>
        <taxon>Klebsiella</taxon>
        <taxon>Klebsiella pneumoniae complex</taxon>
    </lineage>
</organism>
<feature type="domain" description="Co-chaperone DjlA N-terminal" evidence="9">
    <location>
        <begin position="63"/>
        <end position="170"/>
    </location>
</feature>
<dbReference type="FunFam" id="1.10.3680.10:FF:000001">
    <property type="entry name" value="Co-chaperone protein DjlA"/>
    <property type="match status" value="1"/>
</dbReference>
<accession>A0A447RZE0</accession>
<evidence type="ECO:0000256" key="3">
    <source>
        <dbReference type="ARBA" id="ARBA00022692"/>
    </source>
</evidence>
<evidence type="ECO:0000259" key="9">
    <source>
        <dbReference type="Pfam" id="PF05099"/>
    </source>
</evidence>
<dbReference type="SUPFAM" id="SSF158682">
    <property type="entry name" value="TerB-like"/>
    <property type="match status" value="1"/>
</dbReference>
<keyword evidence="3 8" id="KW-0812">Transmembrane</keyword>
<keyword evidence="5 8" id="KW-0472">Membrane</keyword>
<dbReference type="CDD" id="cd06257">
    <property type="entry name" value="DnaJ"/>
    <property type="match status" value="1"/>
</dbReference>
<proteinExistence type="predicted"/>
<keyword evidence="1" id="KW-1003">Cell membrane</keyword>
<evidence type="ECO:0000256" key="8">
    <source>
        <dbReference type="SAM" id="Phobius"/>
    </source>
</evidence>
<dbReference type="Proteomes" id="UP000282433">
    <property type="component" value="Chromosome"/>
</dbReference>
<dbReference type="InterPro" id="IPR036869">
    <property type="entry name" value="J_dom_sf"/>
</dbReference>
<dbReference type="NCBIfam" id="NF006948">
    <property type="entry name" value="PRK09430.1"/>
    <property type="match status" value="1"/>
</dbReference>
<feature type="transmembrane region" description="Helical" evidence="8">
    <location>
        <begin position="6"/>
        <end position="30"/>
    </location>
</feature>
<dbReference type="Gene3D" id="1.10.287.110">
    <property type="entry name" value="DnaJ domain"/>
    <property type="match status" value="1"/>
</dbReference>
<keyword evidence="2" id="KW-0997">Cell inner membrane</keyword>
<evidence type="ECO:0000256" key="5">
    <source>
        <dbReference type="ARBA" id="ARBA00023136"/>
    </source>
</evidence>
<evidence type="ECO:0000256" key="7">
    <source>
        <dbReference type="SAM" id="MobiDB-lite"/>
    </source>
</evidence>
<feature type="region of interest" description="Disordered" evidence="7">
    <location>
        <begin position="182"/>
        <end position="202"/>
    </location>
</feature>
<gene>
    <name evidence="10" type="primary">djlA</name>
    <name evidence="10" type="ORF">NCTC13635_05011</name>
</gene>
<dbReference type="AlphaFoldDB" id="A0A447RZE0"/>
<dbReference type="Gene3D" id="1.10.3680.10">
    <property type="entry name" value="TerB-like"/>
    <property type="match status" value="1"/>
</dbReference>
<dbReference type="InterPro" id="IPR007791">
    <property type="entry name" value="DjlA_N"/>
</dbReference>
<dbReference type="Pfam" id="PF05099">
    <property type="entry name" value="TerB"/>
    <property type="match status" value="1"/>
</dbReference>
<evidence type="ECO:0000256" key="2">
    <source>
        <dbReference type="ARBA" id="ARBA00022519"/>
    </source>
</evidence>
<dbReference type="CDD" id="cd07316">
    <property type="entry name" value="terB_like_DjlA"/>
    <property type="match status" value="1"/>
</dbReference>
<reference evidence="10 11" key="1">
    <citation type="submission" date="2018-12" db="EMBL/GenBank/DDBJ databases">
        <authorList>
            <consortium name="Pathogen Informatics"/>
        </authorList>
    </citation>
    <scope>NUCLEOTIDE SEQUENCE [LARGE SCALE GENOMIC DNA]</scope>
    <source>
        <strain evidence="10 11">NCTC13635</strain>
    </source>
</reference>
<dbReference type="InterPro" id="IPR001623">
    <property type="entry name" value="DnaJ_domain"/>
</dbReference>
<keyword evidence="6" id="KW-0143">Chaperone</keyword>
<name>A0A447RZE0_KLEPN</name>
<dbReference type="EMBL" id="LR134162">
    <property type="protein sequence ID" value="VEB05155.1"/>
    <property type="molecule type" value="Genomic_DNA"/>
</dbReference>
<feature type="region of interest" description="Disordered" evidence="7">
    <location>
        <begin position="234"/>
        <end position="267"/>
    </location>
</feature>
<evidence type="ECO:0000256" key="1">
    <source>
        <dbReference type="ARBA" id="ARBA00022475"/>
    </source>
</evidence>
<dbReference type="InterPro" id="IPR029024">
    <property type="entry name" value="TerB-like"/>
</dbReference>